<keyword evidence="4" id="KW-1185">Reference proteome</keyword>
<evidence type="ECO:0000313" key="4">
    <source>
        <dbReference type="Proteomes" id="UP000440224"/>
    </source>
</evidence>
<gene>
    <name evidence="3" type="ORF">GF068_33515</name>
</gene>
<evidence type="ECO:0008006" key="5">
    <source>
        <dbReference type="Google" id="ProtNLM"/>
    </source>
</evidence>
<proteinExistence type="predicted"/>
<comment type="caution">
    <text evidence="3">The sequence shown here is derived from an EMBL/GenBank/DDBJ whole genome shotgun (WGS) entry which is preliminary data.</text>
</comment>
<protein>
    <recommendedName>
        <fullName evidence="5">Rhombotarget lipoprotein</fullName>
    </recommendedName>
</protein>
<feature type="region of interest" description="Disordered" evidence="1">
    <location>
        <begin position="269"/>
        <end position="295"/>
    </location>
</feature>
<evidence type="ECO:0000256" key="1">
    <source>
        <dbReference type="SAM" id="MobiDB-lite"/>
    </source>
</evidence>
<evidence type="ECO:0000256" key="2">
    <source>
        <dbReference type="SAM" id="SignalP"/>
    </source>
</evidence>
<accession>A0A6N7Q0U3</accession>
<organism evidence="3 4">
    <name type="scientific">Polyangium spumosum</name>
    <dbReference type="NCBI Taxonomy" id="889282"/>
    <lineage>
        <taxon>Bacteria</taxon>
        <taxon>Pseudomonadati</taxon>
        <taxon>Myxococcota</taxon>
        <taxon>Polyangia</taxon>
        <taxon>Polyangiales</taxon>
        <taxon>Polyangiaceae</taxon>
        <taxon>Polyangium</taxon>
    </lineage>
</organism>
<evidence type="ECO:0000313" key="3">
    <source>
        <dbReference type="EMBL" id="MRG96806.1"/>
    </source>
</evidence>
<feature type="chain" id="PRO_5027069191" description="Rhombotarget lipoprotein" evidence="2">
    <location>
        <begin position="32"/>
        <end position="295"/>
    </location>
</feature>
<dbReference type="OrthoDB" id="5501649at2"/>
<dbReference type="AlphaFoldDB" id="A0A6N7Q0U3"/>
<dbReference type="Proteomes" id="UP000440224">
    <property type="component" value="Unassembled WGS sequence"/>
</dbReference>
<dbReference type="RefSeq" id="WP_153823604.1">
    <property type="nucleotide sequence ID" value="NZ_WJIE01000013.1"/>
</dbReference>
<feature type="signal peptide" evidence="2">
    <location>
        <begin position="1"/>
        <end position="31"/>
    </location>
</feature>
<name>A0A6N7Q0U3_9BACT</name>
<dbReference type="PROSITE" id="PS51257">
    <property type="entry name" value="PROKAR_LIPOPROTEIN"/>
    <property type="match status" value="1"/>
</dbReference>
<keyword evidence="2" id="KW-0732">Signal</keyword>
<reference evidence="3 4" key="1">
    <citation type="submission" date="2019-10" db="EMBL/GenBank/DDBJ databases">
        <title>A soil myxobacterium in the family Polyangiaceae.</title>
        <authorList>
            <person name="Li Y."/>
            <person name="Wang J."/>
        </authorList>
    </citation>
    <scope>NUCLEOTIDE SEQUENCE [LARGE SCALE GENOMIC DNA]</scope>
    <source>
        <strain evidence="3 4">DSM 14734</strain>
    </source>
</reference>
<dbReference type="EMBL" id="WJIE01000013">
    <property type="protein sequence ID" value="MRG96806.1"/>
    <property type="molecule type" value="Genomic_DNA"/>
</dbReference>
<sequence>MIASNRLASTFAPALASLALLAGCGSAPPMAAEPHAMAGAARPEMAMPSQPALERSYFTRDVTGALTEQDLQRVLEAPIDLQLPARIGVIPLAEPFDPKGAPSLGLRNTASHHFAKALAGNPNFSAVTDISTDLPNVGGIEGLRVIAARYRLRYLVLYSERFEDSTHLNGWAWLYPTVIGMFLAPGVTVESHGIAQADFLDVRTGTILFSVTEPLRVSKKEQMIGAARSHRDEQGKIAADGARALARRVHVQTNALVAFADETRGAQPKPRLLPAPVVASSPGTGVASEMGLARP</sequence>